<evidence type="ECO:0000259" key="1">
    <source>
        <dbReference type="Pfam" id="PF01370"/>
    </source>
</evidence>
<organism evidence="2 3">
    <name type="scientific">Paenibacillus selenitireducens</name>
    <dbReference type="NCBI Taxonomy" id="1324314"/>
    <lineage>
        <taxon>Bacteria</taxon>
        <taxon>Bacillati</taxon>
        <taxon>Bacillota</taxon>
        <taxon>Bacilli</taxon>
        <taxon>Bacillales</taxon>
        <taxon>Paenibacillaceae</taxon>
        <taxon>Paenibacillus</taxon>
    </lineage>
</organism>
<accession>A0A1T2X8I7</accession>
<dbReference type="PANTHER" id="PTHR43103">
    <property type="entry name" value="NUCLEOSIDE-DIPHOSPHATE-SUGAR EPIMERASE"/>
    <property type="match status" value="1"/>
</dbReference>
<sequence length="290" mass="31937">MSQPRIIVTGGSGKAGKWILKHFVDQGYEVINLDIKAPSDPVCRTIIVDLNDLGQVQNAISPFSGGERKVPVGIVHFAAIPEAYLFPNEVCFRNNVMSTYNVLEAAANLGISKVVIASSESSYGICFATEFINPHYVPIDEDHPQLPEDSYGLSKVVNEATAAAFHRRTGMQVVSFRLGNILVPESYAAIRANFDDTESRKRILWSYIDARDVAMACQLAIEKDGLGAEVLNLAADDSSSDRPTSELVARHLPDVEDIRVPLEGRISLLSNVRAKRILGWEAKYHILEQE</sequence>
<reference evidence="2 3" key="1">
    <citation type="submission" date="2017-01" db="EMBL/GenBank/DDBJ databases">
        <title>Genome analysis of Paenibacillus selenitrireducens ES3-24.</title>
        <authorList>
            <person name="Xu D."/>
            <person name="Yao R."/>
            <person name="Zheng S."/>
        </authorList>
    </citation>
    <scope>NUCLEOTIDE SEQUENCE [LARGE SCALE GENOMIC DNA]</scope>
    <source>
        <strain evidence="2 3">ES3-24</strain>
    </source>
</reference>
<proteinExistence type="predicted"/>
<dbReference type="Gene3D" id="3.40.50.720">
    <property type="entry name" value="NAD(P)-binding Rossmann-like Domain"/>
    <property type="match status" value="1"/>
</dbReference>
<dbReference type="PANTHER" id="PTHR43103:SF6">
    <property type="entry name" value="PUTATIVE-RELATED"/>
    <property type="match status" value="1"/>
</dbReference>
<gene>
    <name evidence="2" type="ORF">BVG16_18500</name>
</gene>
<comment type="caution">
    <text evidence="2">The sequence shown here is derived from an EMBL/GenBank/DDBJ whole genome shotgun (WGS) entry which is preliminary data.</text>
</comment>
<dbReference type="Pfam" id="PF01370">
    <property type="entry name" value="Epimerase"/>
    <property type="match status" value="1"/>
</dbReference>
<dbReference type="SUPFAM" id="SSF51735">
    <property type="entry name" value="NAD(P)-binding Rossmann-fold domains"/>
    <property type="match status" value="1"/>
</dbReference>
<dbReference type="Proteomes" id="UP000190188">
    <property type="component" value="Unassembled WGS sequence"/>
</dbReference>
<dbReference type="STRING" id="1324314.BVG16_18500"/>
<dbReference type="EMBL" id="MSZX01000007">
    <property type="protein sequence ID" value="OPA76199.1"/>
    <property type="molecule type" value="Genomic_DNA"/>
</dbReference>
<dbReference type="AlphaFoldDB" id="A0A1T2X8I7"/>
<dbReference type="InterPro" id="IPR001509">
    <property type="entry name" value="Epimerase_deHydtase"/>
</dbReference>
<dbReference type="OrthoDB" id="9801056at2"/>
<name>A0A1T2X8I7_9BACL</name>
<dbReference type="RefSeq" id="WP_078500418.1">
    <property type="nucleotide sequence ID" value="NZ_MSZX01000007.1"/>
</dbReference>
<feature type="domain" description="NAD-dependent epimerase/dehydratase" evidence="1">
    <location>
        <begin position="6"/>
        <end position="233"/>
    </location>
</feature>
<dbReference type="InterPro" id="IPR036291">
    <property type="entry name" value="NAD(P)-bd_dom_sf"/>
</dbReference>
<evidence type="ECO:0000313" key="2">
    <source>
        <dbReference type="EMBL" id="OPA76199.1"/>
    </source>
</evidence>
<protein>
    <submittedName>
        <fullName evidence="2">Nucleoside-diphosphate-sugar epimerase</fullName>
    </submittedName>
</protein>
<keyword evidence="3" id="KW-1185">Reference proteome</keyword>
<evidence type="ECO:0000313" key="3">
    <source>
        <dbReference type="Proteomes" id="UP000190188"/>
    </source>
</evidence>